<proteinExistence type="predicted"/>
<gene>
    <name evidence="3" type="ORF">BO70DRAFT_346105</name>
</gene>
<dbReference type="InterPro" id="IPR050983">
    <property type="entry name" value="GST_Omega/HSP26"/>
</dbReference>
<dbReference type="SFLD" id="SFLDS00019">
    <property type="entry name" value="Glutathione_Transferase_(cytos"/>
    <property type="match status" value="1"/>
</dbReference>
<evidence type="ECO:0000259" key="1">
    <source>
        <dbReference type="PROSITE" id="PS50404"/>
    </source>
</evidence>
<dbReference type="VEuPathDB" id="FungiDB:BO70DRAFT_346105"/>
<dbReference type="InterPro" id="IPR004045">
    <property type="entry name" value="Glutathione_S-Trfase_N"/>
</dbReference>
<dbReference type="Gene3D" id="1.20.1050.10">
    <property type="match status" value="1"/>
</dbReference>
<name>A0A317UZK4_9EURO</name>
<dbReference type="InterPro" id="IPR040079">
    <property type="entry name" value="Glutathione_S-Trfase"/>
</dbReference>
<dbReference type="GeneID" id="37063762"/>
<keyword evidence="4" id="KW-1185">Reference proteome</keyword>
<dbReference type="Proteomes" id="UP000247233">
    <property type="component" value="Unassembled WGS sequence"/>
</dbReference>
<dbReference type="RefSeq" id="XP_025394658.1">
    <property type="nucleotide sequence ID" value="XM_025541525.1"/>
</dbReference>
<evidence type="ECO:0000259" key="2">
    <source>
        <dbReference type="PROSITE" id="PS50405"/>
    </source>
</evidence>
<dbReference type="PROSITE" id="PS51354">
    <property type="entry name" value="GLUTAREDOXIN_2"/>
    <property type="match status" value="1"/>
</dbReference>
<dbReference type="SUPFAM" id="SSF52833">
    <property type="entry name" value="Thioredoxin-like"/>
    <property type="match status" value="1"/>
</dbReference>
<organism evidence="3 4">
    <name type="scientific">Aspergillus heteromorphus CBS 117.55</name>
    <dbReference type="NCBI Taxonomy" id="1448321"/>
    <lineage>
        <taxon>Eukaryota</taxon>
        <taxon>Fungi</taxon>
        <taxon>Dikarya</taxon>
        <taxon>Ascomycota</taxon>
        <taxon>Pezizomycotina</taxon>
        <taxon>Eurotiomycetes</taxon>
        <taxon>Eurotiomycetidae</taxon>
        <taxon>Eurotiales</taxon>
        <taxon>Aspergillaceae</taxon>
        <taxon>Aspergillus</taxon>
        <taxon>Aspergillus subgen. Circumdati</taxon>
    </lineage>
</organism>
<sequence length="234" mass="25710">MAAPKIILYTNRGCPYAQRAHVTLQELGLDFEEVTIDLDVPREPWYLEINPRGLVPSLSYNGTILTESAIVSQFLADAYPSHLLPPSNTPEGALQRARIAFFFDAYNSKVAPLYHVPIRAASDADRKSATEALAAALKKEVAPLIYANAQGTGPFFGGSETLTFAEVLLGGFLLRFETLAKPEYGLFDGSLTASLNENADFARWSKATREHPSVKAIYNEKAVGERSVRRFGKK</sequence>
<dbReference type="OrthoDB" id="202840at2759"/>
<dbReference type="STRING" id="1448321.A0A317UZK4"/>
<dbReference type="Gene3D" id="3.40.30.10">
    <property type="entry name" value="Glutaredoxin"/>
    <property type="match status" value="1"/>
</dbReference>
<dbReference type="GO" id="GO:0005737">
    <property type="term" value="C:cytoplasm"/>
    <property type="evidence" value="ECO:0007669"/>
    <property type="project" value="TreeGrafter"/>
</dbReference>
<dbReference type="Pfam" id="PF13417">
    <property type="entry name" value="GST_N_3"/>
    <property type="match status" value="1"/>
</dbReference>
<feature type="domain" description="GST C-terminal" evidence="2">
    <location>
        <begin position="92"/>
        <end position="231"/>
    </location>
</feature>
<dbReference type="PROSITE" id="PS50405">
    <property type="entry name" value="GST_CTER"/>
    <property type="match status" value="1"/>
</dbReference>
<reference evidence="3 4" key="1">
    <citation type="submission" date="2016-12" db="EMBL/GenBank/DDBJ databases">
        <title>The genomes of Aspergillus section Nigri reveals drivers in fungal speciation.</title>
        <authorList>
            <consortium name="DOE Joint Genome Institute"/>
            <person name="Vesth T.C."/>
            <person name="Nybo J."/>
            <person name="Theobald S."/>
            <person name="Brandl J."/>
            <person name="Frisvad J.C."/>
            <person name="Nielsen K.F."/>
            <person name="Lyhne E.K."/>
            <person name="Kogle M.E."/>
            <person name="Kuo A."/>
            <person name="Riley R."/>
            <person name="Clum A."/>
            <person name="Nolan M."/>
            <person name="Lipzen A."/>
            <person name="Salamov A."/>
            <person name="Henrissat B."/>
            <person name="Wiebenga A."/>
            <person name="De Vries R.P."/>
            <person name="Grigoriev I.V."/>
            <person name="Mortensen U.H."/>
            <person name="Andersen M.R."/>
            <person name="Baker S.E."/>
        </authorList>
    </citation>
    <scope>NUCLEOTIDE SEQUENCE [LARGE SCALE GENOMIC DNA]</scope>
    <source>
        <strain evidence="3 4">CBS 117.55</strain>
    </source>
</reference>
<dbReference type="PANTHER" id="PTHR43968">
    <property type="match status" value="1"/>
</dbReference>
<dbReference type="InterPro" id="IPR010987">
    <property type="entry name" value="Glutathione-S-Trfase_C-like"/>
</dbReference>
<dbReference type="InterPro" id="IPR036249">
    <property type="entry name" value="Thioredoxin-like_sf"/>
</dbReference>
<dbReference type="CDD" id="cd00570">
    <property type="entry name" value="GST_N_family"/>
    <property type="match status" value="1"/>
</dbReference>
<comment type="caution">
    <text evidence="3">The sequence shown here is derived from an EMBL/GenBank/DDBJ whole genome shotgun (WGS) entry which is preliminary data.</text>
</comment>
<dbReference type="AlphaFoldDB" id="A0A317UZK4"/>
<dbReference type="InterPro" id="IPR036282">
    <property type="entry name" value="Glutathione-S-Trfase_C_sf"/>
</dbReference>
<feature type="domain" description="GST N-terminal" evidence="1">
    <location>
        <begin position="4"/>
        <end position="83"/>
    </location>
</feature>
<evidence type="ECO:0000313" key="3">
    <source>
        <dbReference type="EMBL" id="PWY65987.1"/>
    </source>
</evidence>
<protein>
    <submittedName>
        <fullName evidence="3">Glutathione S-transferase</fullName>
    </submittedName>
</protein>
<dbReference type="PROSITE" id="PS50404">
    <property type="entry name" value="GST_NTER"/>
    <property type="match status" value="1"/>
</dbReference>
<evidence type="ECO:0000313" key="4">
    <source>
        <dbReference type="Proteomes" id="UP000247233"/>
    </source>
</evidence>
<dbReference type="PANTHER" id="PTHR43968:SF8">
    <property type="entry name" value="S-TRANSFERASE, PUTATIVE (AFU_ORTHOLOGUE AFUA_2G00590)-RELATED"/>
    <property type="match status" value="1"/>
</dbReference>
<accession>A0A317UZK4</accession>
<dbReference type="GO" id="GO:0016740">
    <property type="term" value="F:transferase activity"/>
    <property type="evidence" value="ECO:0007669"/>
    <property type="project" value="UniProtKB-KW"/>
</dbReference>
<keyword evidence="3" id="KW-0808">Transferase</keyword>
<dbReference type="EMBL" id="MSFL01000048">
    <property type="protein sequence ID" value="PWY65987.1"/>
    <property type="molecule type" value="Genomic_DNA"/>
</dbReference>
<dbReference type="SUPFAM" id="SSF47616">
    <property type="entry name" value="GST C-terminal domain-like"/>
    <property type="match status" value="1"/>
</dbReference>
<dbReference type="SFLD" id="SFLDG00358">
    <property type="entry name" value="Main_(cytGST)"/>
    <property type="match status" value="1"/>
</dbReference>